<evidence type="ECO:0000256" key="12">
    <source>
        <dbReference type="RuleBase" id="RU003357"/>
    </source>
</evidence>
<proteinExistence type="inferred from homology"/>
<dbReference type="Proteomes" id="UP000025061">
    <property type="component" value="Unassembled WGS sequence"/>
</dbReference>
<keyword evidence="6" id="KW-0408">Iron</keyword>
<evidence type="ECO:0000259" key="14">
    <source>
        <dbReference type="Pfam" id="PF00593"/>
    </source>
</evidence>
<feature type="chain" id="PRO_5001577316" evidence="13">
    <location>
        <begin position="24"/>
        <end position="786"/>
    </location>
</feature>
<keyword evidence="4" id="KW-0410">Iron transport</keyword>
<evidence type="ECO:0000256" key="1">
    <source>
        <dbReference type="ARBA" id="ARBA00004571"/>
    </source>
</evidence>
<comment type="similarity">
    <text evidence="11 12">Belongs to the TonB-dependent receptor family.</text>
</comment>
<dbReference type="Pfam" id="PF07715">
    <property type="entry name" value="Plug"/>
    <property type="match status" value="1"/>
</dbReference>
<dbReference type="AlphaFoldDB" id="A0A059FFD8"/>
<keyword evidence="9 11" id="KW-0472">Membrane</keyword>
<dbReference type="PROSITE" id="PS00018">
    <property type="entry name" value="EF_HAND_1"/>
    <property type="match status" value="1"/>
</dbReference>
<organism evidence="16 17">
    <name type="scientific">Hyphomonas hirschiana VP5</name>
    <dbReference type="NCBI Taxonomy" id="1280951"/>
    <lineage>
        <taxon>Bacteria</taxon>
        <taxon>Pseudomonadati</taxon>
        <taxon>Pseudomonadota</taxon>
        <taxon>Alphaproteobacteria</taxon>
        <taxon>Hyphomonadales</taxon>
        <taxon>Hyphomonadaceae</taxon>
        <taxon>Hyphomonas</taxon>
    </lineage>
</organism>
<dbReference type="InterPro" id="IPR018247">
    <property type="entry name" value="EF_Hand_1_Ca_BS"/>
</dbReference>
<evidence type="ECO:0000256" key="9">
    <source>
        <dbReference type="ARBA" id="ARBA00023136"/>
    </source>
</evidence>
<evidence type="ECO:0000256" key="8">
    <source>
        <dbReference type="ARBA" id="ARBA00023077"/>
    </source>
</evidence>
<dbReference type="RefSeq" id="WP_011645199.1">
    <property type="nucleotide sequence ID" value="NZ_ARYI01000014.1"/>
</dbReference>
<feature type="domain" description="TonB-dependent receptor plug" evidence="15">
    <location>
        <begin position="59"/>
        <end position="168"/>
    </location>
</feature>
<evidence type="ECO:0000259" key="15">
    <source>
        <dbReference type="Pfam" id="PF07715"/>
    </source>
</evidence>
<keyword evidence="2 11" id="KW-0813">Transport</keyword>
<evidence type="ECO:0000256" key="6">
    <source>
        <dbReference type="ARBA" id="ARBA00023004"/>
    </source>
</evidence>
<dbReference type="InterPro" id="IPR000531">
    <property type="entry name" value="Beta-barrel_TonB"/>
</dbReference>
<evidence type="ECO:0000256" key="7">
    <source>
        <dbReference type="ARBA" id="ARBA00023065"/>
    </source>
</evidence>
<keyword evidence="16" id="KW-0675">Receptor</keyword>
<evidence type="ECO:0000313" key="17">
    <source>
        <dbReference type="Proteomes" id="UP000025061"/>
    </source>
</evidence>
<evidence type="ECO:0000256" key="5">
    <source>
        <dbReference type="ARBA" id="ARBA00022692"/>
    </source>
</evidence>
<name>A0A059FFD8_9PROT</name>
<dbReference type="PANTHER" id="PTHR32552:SF81">
    <property type="entry name" value="TONB-DEPENDENT OUTER MEMBRANE RECEPTOR"/>
    <property type="match status" value="1"/>
</dbReference>
<keyword evidence="3 11" id="KW-1134">Transmembrane beta strand</keyword>
<dbReference type="GO" id="GO:0009279">
    <property type="term" value="C:cell outer membrane"/>
    <property type="evidence" value="ECO:0007669"/>
    <property type="project" value="UniProtKB-SubCell"/>
</dbReference>
<dbReference type="GO" id="GO:0006826">
    <property type="term" value="P:iron ion transport"/>
    <property type="evidence" value="ECO:0007669"/>
    <property type="project" value="UniProtKB-KW"/>
</dbReference>
<keyword evidence="7" id="KW-0406">Ion transport</keyword>
<dbReference type="PANTHER" id="PTHR32552">
    <property type="entry name" value="FERRICHROME IRON RECEPTOR-RELATED"/>
    <property type="match status" value="1"/>
</dbReference>
<protein>
    <submittedName>
        <fullName evidence="16">TonB dependent receptor</fullName>
    </submittedName>
</protein>
<dbReference type="SUPFAM" id="SSF56935">
    <property type="entry name" value="Porins"/>
    <property type="match status" value="1"/>
</dbReference>
<keyword evidence="10 11" id="KW-0998">Cell outer membrane</keyword>
<keyword evidence="17" id="KW-1185">Reference proteome</keyword>
<dbReference type="InterPro" id="IPR039426">
    <property type="entry name" value="TonB-dep_rcpt-like"/>
</dbReference>
<reference evidence="16 17" key="1">
    <citation type="submission" date="2013-04" db="EMBL/GenBank/DDBJ databases">
        <title>Hyphomonas hirschiana VP5 Genome Sequencing.</title>
        <authorList>
            <person name="Lai Q."/>
            <person name="Shao Z."/>
        </authorList>
    </citation>
    <scope>NUCLEOTIDE SEQUENCE [LARGE SCALE GENOMIC DNA]</scope>
    <source>
        <strain evidence="16 17">VP5</strain>
    </source>
</reference>
<dbReference type="Gene3D" id="2.40.170.20">
    <property type="entry name" value="TonB-dependent receptor, beta-barrel domain"/>
    <property type="match status" value="1"/>
</dbReference>
<evidence type="ECO:0000256" key="11">
    <source>
        <dbReference type="PROSITE-ProRule" id="PRU01360"/>
    </source>
</evidence>
<dbReference type="PROSITE" id="PS52016">
    <property type="entry name" value="TONB_DEPENDENT_REC_3"/>
    <property type="match status" value="1"/>
</dbReference>
<dbReference type="OrthoDB" id="7313036at2"/>
<dbReference type="InterPro" id="IPR036942">
    <property type="entry name" value="Beta-barrel_TonB_sf"/>
</dbReference>
<keyword evidence="8 12" id="KW-0798">TonB box</keyword>
<evidence type="ECO:0000256" key="4">
    <source>
        <dbReference type="ARBA" id="ARBA00022496"/>
    </source>
</evidence>
<evidence type="ECO:0000256" key="13">
    <source>
        <dbReference type="SAM" id="SignalP"/>
    </source>
</evidence>
<feature type="signal peptide" evidence="13">
    <location>
        <begin position="1"/>
        <end position="23"/>
    </location>
</feature>
<comment type="caution">
    <text evidence="16">The sequence shown here is derived from an EMBL/GenBank/DDBJ whole genome shotgun (WGS) entry which is preliminary data.</text>
</comment>
<evidence type="ECO:0000256" key="10">
    <source>
        <dbReference type="ARBA" id="ARBA00023237"/>
    </source>
</evidence>
<dbReference type="InterPro" id="IPR012910">
    <property type="entry name" value="Plug_dom"/>
</dbReference>
<dbReference type="PATRIC" id="fig|1280951.3.peg.2904"/>
<evidence type="ECO:0000256" key="2">
    <source>
        <dbReference type="ARBA" id="ARBA00022448"/>
    </source>
</evidence>
<accession>A0A059FFD8</accession>
<evidence type="ECO:0000256" key="3">
    <source>
        <dbReference type="ARBA" id="ARBA00022452"/>
    </source>
</evidence>
<comment type="subcellular location">
    <subcellularLocation>
        <location evidence="1 11">Cell outer membrane</location>
        <topology evidence="1 11">Multi-pass membrane protein</topology>
    </subcellularLocation>
</comment>
<keyword evidence="13" id="KW-0732">Signal</keyword>
<evidence type="ECO:0000313" key="16">
    <source>
        <dbReference type="EMBL" id="KCZ89350.1"/>
    </source>
</evidence>
<sequence>MTFNKILMTSASAALILIAPSHAQEETQTETSATRESAIERVLGTVTVTATKKADVEDVQTVAVAMSAYNSDTLDALNVTTLESLSYSAPNVSLDDVGTARGTANFAIRGLGVNSSIPSIDPAVGVFVDGVYLGVNSGVVVDMFDLDSIEVLRGPQGLLFGRNTTGGAIVVNTANPTDEFSFKARTSIDGPVDSDRGGANTNVQAIVSGPLIENLLNGKFGVSYNTDDGYFKNSFNGDNHGELQSITYRGGLEFMPTDALTFLGKLEYTDSRSDGPSGKNHSWFDRDNFDMSINNPGFGESETILGSLRTDLDVGFGNGVITNIFGYRNYESTSSGDIDATPLTLFHSNAEFNQEQFSNELRYAGTFDKIDLTTGLYYFEQTLDYTEIRNLPSTRPAALPASIPWGFYGGGTLDHTVWGAFANVDYSLTEKLIATVGVRYSVEEKAGDVIYIRPRFPCSVVEGTCSADGFNSLIGLISPPGAPGEPNGFSDSDEWKNWTPKVGLQYFWNDNVQSYAHYTKGFRSGGYNFRITDLPIFNQFVAQTGSLGFDEEEVDSYEVGFKAQSVDGRIQVNGAAFMTEVGNMQREVNTAGASGVVQNIVNTADATIYGLEFDGRVALTDTLLGSFNVGFMDAGYDEVFFDLNADGIVDREDVNLDLPRVPPMTYGFGLIKDFDLGTSGAIVAQASYQHRDRIAYTDSNFGWIQDADMIDVNITWETPMEGLSASVYGKNLLDEVQIGNDTQLPFPGPNSVAGSPNTAYQTQIAGGTFSPLKKGRLLGLELTYVY</sequence>
<dbReference type="EMBL" id="ARYI01000014">
    <property type="protein sequence ID" value="KCZ89350.1"/>
    <property type="molecule type" value="Genomic_DNA"/>
</dbReference>
<keyword evidence="5 11" id="KW-0812">Transmembrane</keyword>
<gene>
    <name evidence="16" type="ORF">HHI_14407</name>
</gene>
<dbReference type="Pfam" id="PF00593">
    <property type="entry name" value="TonB_dep_Rec_b-barrel"/>
    <property type="match status" value="1"/>
</dbReference>
<feature type="domain" description="TonB-dependent receptor-like beta-barrel" evidence="14">
    <location>
        <begin position="265"/>
        <end position="732"/>
    </location>
</feature>